<organism evidence="4 5">
    <name type="scientific">Caulobacter mirabilis</name>
    <dbReference type="NCBI Taxonomy" id="69666"/>
    <lineage>
        <taxon>Bacteria</taxon>
        <taxon>Pseudomonadati</taxon>
        <taxon>Pseudomonadota</taxon>
        <taxon>Alphaproteobacteria</taxon>
        <taxon>Caulobacterales</taxon>
        <taxon>Caulobacteraceae</taxon>
        <taxon>Caulobacter</taxon>
    </lineage>
</organism>
<dbReference type="Gene3D" id="3.40.630.30">
    <property type="match status" value="1"/>
</dbReference>
<name>A0A2D2B3Z6_9CAUL</name>
<dbReference type="InterPro" id="IPR050832">
    <property type="entry name" value="Bact_Acetyltransf"/>
</dbReference>
<keyword evidence="2" id="KW-0012">Acyltransferase</keyword>
<dbReference type="PANTHER" id="PTHR43877">
    <property type="entry name" value="AMINOALKYLPHOSPHONATE N-ACETYLTRANSFERASE-RELATED-RELATED"/>
    <property type="match status" value="1"/>
</dbReference>
<proteinExistence type="predicted"/>
<evidence type="ECO:0000313" key="4">
    <source>
        <dbReference type="EMBL" id="ATQ44967.1"/>
    </source>
</evidence>
<dbReference type="Proteomes" id="UP000228945">
    <property type="component" value="Chromosome"/>
</dbReference>
<evidence type="ECO:0000256" key="2">
    <source>
        <dbReference type="ARBA" id="ARBA00023315"/>
    </source>
</evidence>
<dbReference type="EMBL" id="CP024201">
    <property type="protein sequence ID" value="ATQ44967.1"/>
    <property type="molecule type" value="Genomic_DNA"/>
</dbReference>
<protein>
    <submittedName>
        <fullName evidence="4">GNAT family N-acetyltransferase</fullName>
    </submittedName>
</protein>
<dbReference type="SUPFAM" id="SSF55729">
    <property type="entry name" value="Acyl-CoA N-acyltransferases (Nat)"/>
    <property type="match status" value="1"/>
</dbReference>
<feature type="domain" description="N-acetyltransferase" evidence="3">
    <location>
        <begin position="1"/>
        <end position="152"/>
    </location>
</feature>
<dbReference type="GO" id="GO:0016747">
    <property type="term" value="F:acyltransferase activity, transferring groups other than amino-acyl groups"/>
    <property type="evidence" value="ECO:0007669"/>
    <property type="project" value="InterPro"/>
</dbReference>
<evidence type="ECO:0000313" key="5">
    <source>
        <dbReference type="Proteomes" id="UP000228945"/>
    </source>
</evidence>
<keyword evidence="1 4" id="KW-0808">Transferase</keyword>
<reference evidence="4 5" key="1">
    <citation type="submission" date="2017-10" db="EMBL/GenBank/DDBJ databases">
        <title>Genome sequence of Caulobacter mirabilis FWC38.</title>
        <authorList>
            <person name="Fiebig A."/>
            <person name="Crosson S."/>
        </authorList>
    </citation>
    <scope>NUCLEOTIDE SEQUENCE [LARGE SCALE GENOMIC DNA]</scope>
    <source>
        <strain evidence="4 5">FWC 38</strain>
    </source>
</reference>
<dbReference type="InterPro" id="IPR000182">
    <property type="entry name" value="GNAT_dom"/>
</dbReference>
<dbReference type="Pfam" id="PF00583">
    <property type="entry name" value="Acetyltransf_1"/>
    <property type="match status" value="1"/>
</dbReference>
<dbReference type="AlphaFoldDB" id="A0A2D2B3Z6"/>
<sequence length="154" mass="16318">MLEACVADGASIGFLHPMPAGQAETFWRDVAQGVAAGDILMWSVLEADGAVAGTIQLHPVGKPNGAHRAEIAKLMVHPRARGRGLAVALMRTAEDAARALGRRLLVLDTIEGSVADRLYRRLGWTEAGVIPDFALKSGGGSEPTVVFWKRLPAV</sequence>
<dbReference type="KEGG" id="cmb:CSW64_10430"/>
<gene>
    <name evidence="4" type="ORF">CSW64_10430</name>
</gene>
<evidence type="ECO:0000259" key="3">
    <source>
        <dbReference type="PROSITE" id="PS51186"/>
    </source>
</evidence>
<keyword evidence="5" id="KW-1185">Reference proteome</keyword>
<dbReference type="CDD" id="cd04301">
    <property type="entry name" value="NAT_SF"/>
    <property type="match status" value="1"/>
</dbReference>
<dbReference type="PANTHER" id="PTHR43877:SF2">
    <property type="entry name" value="AMINOALKYLPHOSPHONATE N-ACETYLTRANSFERASE-RELATED"/>
    <property type="match status" value="1"/>
</dbReference>
<evidence type="ECO:0000256" key="1">
    <source>
        <dbReference type="ARBA" id="ARBA00022679"/>
    </source>
</evidence>
<dbReference type="PROSITE" id="PS51186">
    <property type="entry name" value="GNAT"/>
    <property type="match status" value="1"/>
</dbReference>
<accession>A0A2D2B3Z6</accession>
<dbReference type="InterPro" id="IPR016181">
    <property type="entry name" value="Acyl_CoA_acyltransferase"/>
</dbReference>